<dbReference type="InterPro" id="IPR013087">
    <property type="entry name" value="Znf_C2H2_type"/>
</dbReference>
<dbReference type="Gene3D" id="3.30.160.60">
    <property type="entry name" value="Classic Zinc Finger"/>
    <property type="match status" value="1"/>
</dbReference>
<dbReference type="EMBL" id="CAMGYJ010000005">
    <property type="protein sequence ID" value="CAI0418109.1"/>
    <property type="molecule type" value="Genomic_DNA"/>
</dbReference>
<dbReference type="PROSITE" id="PS00028">
    <property type="entry name" value="ZINC_FINGER_C2H2_1"/>
    <property type="match status" value="2"/>
</dbReference>
<dbReference type="Proteomes" id="UP001154282">
    <property type="component" value="Unassembled WGS sequence"/>
</dbReference>
<dbReference type="GO" id="GO:0008270">
    <property type="term" value="F:zinc ion binding"/>
    <property type="evidence" value="ECO:0007669"/>
    <property type="project" value="UniProtKB-KW"/>
</dbReference>
<organism evidence="4 5">
    <name type="scientific">Linum tenue</name>
    <dbReference type="NCBI Taxonomy" id="586396"/>
    <lineage>
        <taxon>Eukaryota</taxon>
        <taxon>Viridiplantae</taxon>
        <taxon>Streptophyta</taxon>
        <taxon>Embryophyta</taxon>
        <taxon>Tracheophyta</taxon>
        <taxon>Spermatophyta</taxon>
        <taxon>Magnoliopsida</taxon>
        <taxon>eudicotyledons</taxon>
        <taxon>Gunneridae</taxon>
        <taxon>Pentapetalae</taxon>
        <taxon>rosids</taxon>
        <taxon>fabids</taxon>
        <taxon>Malpighiales</taxon>
        <taxon>Linaceae</taxon>
        <taxon>Linum</taxon>
    </lineage>
</organism>
<dbReference type="AlphaFoldDB" id="A0AAV0KBD9"/>
<feature type="compositionally biased region" description="Acidic residues" evidence="2">
    <location>
        <begin position="152"/>
        <end position="164"/>
    </location>
</feature>
<dbReference type="InterPro" id="IPR044303">
    <property type="entry name" value="ZAT1/4/9"/>
</dbReference>
<reference evidence="4" key="1">
    <citation type="submission" date="2022-08" db="EMBL/GenBank/DDBJ databases">
        <authorList>
            <person name="Gutierrez-Valencia J."/>
        </authorList>
    </citation>
    <scope>NUCLEOTIDE SEQUENCE</scope>
</reference>
<gene>
    <name evidence="4" type="ORF">LITE_LOCUS17551</name>
</gene>
<dbReference type="Pfam" id="PF13912">
    <property type="entry name" value="zf-C2H2_6"/>
    <property type="match status" value="3"/>
</dbReference>
<evidence type="ECO:0000313" key="4">
    <source>
        <dbReference type="EMBL" id="CAI0418109.1"/>
    </source>
</evidence>
<dbReference type="GO" id="GO:0006355">
    <property type="term" value="P:regulation of DNA-templated transcription"/>
    <property type="evidence" value="ECO:0007669"/>
    <property type="project" value="InterPro"/>
</dbReference>
<feature type="compositionally biased region" description="Basic residues" evidence="2">
    <location>
        <begin position="88"/>
        <end position="98"/>
    </location>
</feature>
<feature type="domain" description="C2H2-type" evidence="3">
    <location>
        <begin position="184"/>
        <end position="213"/>
    </location>
</feature>
<feature type="domain" description="C2H2-type" evidence="3">
    <location>
        <begin position="4"/>
        <end position="31"/>
    </location>
</feature>
<comment type="caution">
    <text evidence="4">The sequence shown here is derived from an EMBL/GenBank/DDBJ whole genome shotgun (WGS) entry which is preliminary data.</text>
</comment>
<evidence type="ECO:0000313" key="5">
    <source>
        <dbReference type="Proteomes" id="UP001154282"/>
    </source>
</evidence>
<feature type="domain" description="C2H2-type" evidence="3">
    <location>
        <begin position="229"/>
        <end position="251"/>
    </location>
</feature>
<sequence>MERHKCKLCFRVFPNGRSLGGHMKSHMAKLRLPPISSSATTCRRRPRPDDDESSSSFSYSSSADPEFSFAGSSSVVQDRESETESRNPTRRRSKRTRKSGGDEKKGFAPAAAEQEPVSSVSDTSPEEDVAMCLVMLSRDVNWKGRFSYKSDEIEEEDEEEEAENGGEIKKRAEIEEEDQGIMKLKCEKCTKQFRSSQALGSHRRICSLNGTQLGGGGMGNVVAAAERIFRCPYCSKVFGSGQALGGHKRSHLNGGGSYPSPAAAPRIDKNYSFLDLNFPAPVEDDEFSVVSDA</sequence>
<accession>A0AAV0KBD9</accession>
<feature type="compositionally biased region" description="Low complexity" evidence="2">
    <location>
        <begin position="54"/>
        <end position="69"/>
    </location>
</feature>
<keyword evidence="5" id="KW-1185">Reference proteome</keyword>
<dbReference type="PANTHER" id="PTHR46326">
    <property type="entry name" value="ZINC FINGER PROTEIN ZAT1-RELATED"/>
    <property type="match status" value="1"/>
</dbReference>
<keyword evidence="1" id="KW-0479">Metal-binding</keyword>
<proteinExistence type="predicted"/>
<evidence type="ECO:0000256" key="2">
    <source>
        <dbReference type="SAM" id="MobiDB-lite"/>
    </source>
</evidence>
<protein>
    <recommendedName>
        <fullName evidence="3">C2H2-type domain-containing protein</fullName>
    </recommendedName>
</protein>
<dbReference type="SUPFAM" id="SSF57667">
    <property type="entry name" value="beta-beta-alpha zinc fingers"/>
    <property type="match status" value="1"/>
</dbReference>
<keyword evidence="1" id="KW-0862">Zinc</keyword>
<feature type="compositionally biased region" description="Basic and acidic residues" evidence="2">
    <location>
        <begin position="77"/>
        <end position="87"/>
    </location>
</feature>
<feature type="region of interest" description="Disordered" evidence="2">
    <location>
        <begin position="17"/>
        <end position="125"/>
    </location>
</feature>
<evidence type="ECO:0000256" key="1">
    <source>
        <dbReference type="PROSITE-ProRule" id="PRU00042"/>
    </source>
</evidence>
<evidence type="ECO:0000259" key="3">
    <source>
        <dbReference type="PROSITE" id="PS50157"/>
    </source>
</evidence>
<dbReference type="InterPro" id="IPR036236">
    <property type="entry name" value="Znf_C2H2_sf"/>
</dbReference>
<dbReference type="PROSITE" id="PS50157">
    <property type="entry name" value="ZINC_FINGER_C2H2_2"/>
    <property type="match status" value="3"/>
</dbReference>
<feature type="region of interest" description="Disordered" evidence="2">
    <location>
        <begin position="150"/>
        <end position="174"/>
    </location>
</feature>
<keyword evidence="1" id="KW-0863">Zinc-finger</keyword>
<name>A0AAV0KBD9_9ROSI</name>
<dbReference type="PANTHER" id="PTHR46326:SF8">
    <property type="entry name" value="C2H2-LIKE ZINC FINGER PROTEIN"/>
    <property type="match status" value="1"/>
</dbReference>
<dbReference type="SMART" id="SM00355">
    <property type="entry name" value="ZnF_C2H2"/>
    <property type="match status" value="3"/>
</dbReference>